<dbReference type="InterPro" id="IPR021878">
    <property type="entry name" value="TgpA_N"/>
</dbReference>
<dbReference type="RefSeq" id="WP_344509439.1">
    <property type="nucleotide sequence ID" value="NZ_BAAAQD010000022.1"/>
</dbReference>
<evidence type="ECO:0000313" key="5">
    <source>
        <dbReference type="Proteomes" id="UP001501470"/>
    </source>
</evidence>
<feature type="transmembrane region" description="Helical" evidence="2">
    <location>
        <begin position="35"/>
        <end position="53"/>
    </location>
</feature>
<keyword evidence="2" id="KW-1133">Transmembrane helix</keyword>
<proteinExistence type="predicted"/>
<sequence>MTTHHRAPRRLTLVAAVSTLLAALPVGTLFNNATWALHAALVVAAMCATGLLVRSVRAPSWAPTPAMALAGLLVLTWSFRSGHEYAGILPSPGTFAHFRDLLRTAAADLARFAPPVTDREGLMFLAVLGVAAVALLVDQLAVVQRQPALAGLPMLAVYAVPVTASSASTSWLPFVLGAAGFLWLLGTDSVDRIHRFGRRLGGAGPRTPSPLAAAGRRLGAAGVGLAVLVPLVPFALPGIGLDRLGGAGDPGGDEVSMVAAFAARLRQGPTSDMVRVTGATDPDPYYLRLGVLEQLTRQGFTARPPGDTGRLTGPDWGASVRSTAYRADIEIVSGLGDGLLPVYAWPTSITGAGAGWRFDGRTGVVHAERRAAPGLRYTVGYVRPDVTPGDLRGAAPVDPGDPAFNDTLAVPDDPAVRSIVERLVQGRATPYDRLDAIHAFFAPFTYDTQVDADLDLAGFLRTRRGFCVQYAAAFGWLLRAAGIPSRVVIGFARGTRSGGTTTMTNRDLHAWTEAYFPGFGWLPFDATPAGAIAGSASTAYLPGPDATAAPTAAATDGRPGGAVARPSASAAPAPTAAAEPPAPAPKASGPATAVVLWVLGGAIAVLLLLVPAALRGRVRRARLARASAATPGEEAARARAHHAWDELIDTMLDYRVPVHDGESPRATVARLVVDGRLRVETRDGVRLLNEVEEHARYARRPLPTPELRAALGAVRADLAGHATAAIRVRAVLLPPSLLRRRPTSAATARSSPRTPAHATSHRRPPPR</sequence>
<feature type="compositionally biased region" description="Low complexity" evidence="1">
    <location>
        <begin position="741"/>
        <end position="756"/>
    </location>
</feature>
<dbReference type="PANTHER" id="PTHR42736">
    <property type="entry name" value="PROTEIN-GLUTAMINE GAMMA-GLUTAMYLTRANSFERASE"/>
    <property type="match status" value="1"/>
</dbReference>
<dbReference type="Proteomes" id="UP001501470">
    <property type="component" value="Unassembled WGS sequence"/>
</dbReference>
<keyword evidence="2" id="KW-0472">Membrane</keyword>
<feature type="domain" description="Transglutaminase-like" evidence="3">
    <location>
        <begin position="459"/>
        <end position="528"/>
    </location>
</feature>
<dbReference type="InterPro" id="IPR038765">
    <property type="entry name" value="Papain-like_cys_pep_sf"/>
</dbReference>
<feature type="transmembrane region" description="Helical" evidence="2">
    <location>
        <begin position="155"/>
        <end position="185"/>
    </location>
</feature>
<dbReference type="Pfam" id="PF01841">
    <property type="entry name" value="Transglut_core"/>
    <property type="match status" value="1"/>
</dbReference>
<name>A0ABP4MVW8_9ACTN</name>
<protein>
    <recommendedName>
        <fullName evidence="3">Transglutaminase-like domain-containing protein</fullName>
    </recommendedName>
</protein>
<evidence type="ECO:0000256" key="2">
    <source>
        <dbReference type="SAM" id="Phobius"/>
    </source>
</evidence>
<keyword evidence="5" id="KW-1185">Reference proteome</keyword>
<evidence type="ECO:0000259" key="3">
    <source>
        <dbReference type="SMART" id="SM00460"/>
    </source>
</evidence>
<feature type="transmembrane region" description="Helical" evidence="2">
    <location>
        <begin position="594"/>
        <end position="614"/>
    </location>
</feature>
<evidence type="ECO:0000313" key="4">
    <source>
        <dbReference type="EMBL" id="GAA1551212.1"/>
    </source>
</evidence>
<dbReference type="Pfam" id="PF11992">
    <property type="entry name" value="TgpA_N"/>
    <property type="match status" value="1"/>
</dbReference>
<gene>
    <name evidence="4" type="ORF">GCM10009827_084770</name>
</gene>
<dbReference type="EMBL" id="BAAAQD010000022">
    <property type="protein sequence ID" value="GAA1551212.1"/>
    <property type="molecule type" value="Genomic_DNA"/>
</dbReference>
<feature type="region of interest" description="Disordered" evidence="1">
    <location>
        <begin position="741"/>
        <end position="767"/>
    </location>
</feature>
<reference evidence="5" key="1">
    <citation type="journal article" date="2019" name="Int. J. Syst. Evol. Microbiol.">
        <title>The Global Catalogue of Microorganisms (GCM) 10K type strain sequencing project: providing services to taxonomists for standard genome sequencing and annotation.</title>
        <authorList>
            <consortium name="The Broad Institute Genomics Platform"/>
            <consortium name="The Broad Institute Genome Sequencing Center for Infectious Disease"/>
            <person name="Wu L."/>
            <person name="Ma J."/>
        </authorList>
    </citation>
    <scope>NUCLEOTIDE SEQUENCE [LARGE SCALE GENOMIC DNA]</scope>
    <source>
        <strain evidence="5">JCM 15933</strain>
    </source>
</reference>
<dbReference type="PANTHER" id="PTHR42736:SF1">
    <property type="entry name" value="PROTEIN-GLUTAMINE GAMMA-GLUTAMYLTRANSFERASE"/>
    <property type="match status" value="1"/>
</dbReference>
<feature type="region of interest" description="Disordered" evidence="1">
    <location>
        <begin position="547"/>
        <end position="586"/>
    </location>
</feature>
<accession>A0ABP4MVW8</accession>
<dbReference type="InterPro" id="IPR002931">
    <property type="entry name" value="Transglutaminase-like"/>
</dbReference>
<organism evidence="4 5">
    <name type="scientific">Dactylosporangium maewongense</name>
    <dbReference type="NCBI Taxonomy" id="634393"/>
    <lineage>
        <taxon>Bacteria</taxon>
        <taxon>Bacillati</taxon>
        <taxon>Actinomycetota</taxon>
        <taxon>Actinomycetes</taxon>
        <taxon>Micromonosporales</taxon>
        <taxon>Micromonosporaceae</taxon>
        <taxon>Dactylosporangium</taxon>
    </lineage>
</organism>
<dbReference type="InterPro" id="IPR052901">
    <property type="entry name" value="Bact_TGase-like"/>
</dbReference>
<dbReference type="SMART" id="SM00460">
    <property type="entry name" value="TGc"/>
    <property type="match status" value="1"/>
</dbReference>
<comment type="caution">
    <text evidence="4">The sequence shown here is derived from an EMBL/GenBank/DDBJ whole genome shotgun (WGS) entry which is preliminary data.</text>
</comment>
<keyword evidence="2" id="KW-0812">Transmembrane</keyword>
<dbReference type="Gene3D" id="3.10.620.30">
    <property type="match status" value="1"/>
</dbReference>
<evidence type="ECO:0000256" key="1">
    <source>
        <dbReference type="SAM" id="MobiDB-lite"/>
    </source>
</evidence>
<dbReference type="SUPFAM" id="SSF54001">
    <property type="entry name" value="Cysteine proteinases"/>
    <property type="match status" value="1"/>
</dbReference>
<feature type="transmembrane region" description="Helical" evidence="2">
    <location>
        <begin position="122"/>
        <end position="143"/>
    </location>
</feature>